<evidence type="ECO:0000256" key="2">
    <source>
        <dbReference type="ARBA" id="ARBA00009558"/>
    </source>
</evidence>
<keyword evidence="6 11" id="KW-0808">Transferase</keyword>
<evidence type="ECO:0000313" key="12">
    <source>
        <dbReference type="Ensembl" id="ENSAMXP00000021805.2"/>
    </source>
</evidence>
<dbReference type="GO" id="GO:0090729">
    <property type="term" value="F:toxin activity"/>
    <property type="evidence" value="ECO:0007669"/>
    <property type="project" value="UniProtKB-KW"/>
</dbReference>
<comment type="similarity">
    <text evidence="2 11">Belongs to the Arg-specific ADP-ribosyltransferase family.</text>
</comment>
<evidence type="ECO:0000313" key="13">
    <source>
        <dbReference type="Proteomes" id="UP000018467"/>
    </source>
</evidence>
<feature type="signal peptide" evidence="11">
    <location>
        <begin position="1"/>
        <end position="21"/>
    </location>
</feature>
<keyword evidence="11" id="KW-0732">Signal</keyword>
<dbReference type="AlphaFoldDB" id="W5LPK9"/>
<comment type="subcellular location">
    <subcellularLocation>
        <location evidence="1">Secreted</location>
    </subcellularLocation>
</comment>
<accession>W5LPK9</accession>
<keyword evidence="4" id="KW-0800">Toxin</keyword>
<evidence type="ECO:0000256" key="8">
    <source>
        <dbReference type="ARBA" id="ARBA00022857"/>
    </source>
</evidence>
<dbReference type="InterPro" id="IPR000768">
    <property type="entry name" value="ART"/>
</dbReference>
<evidence type="ECO:0000256" key="4">
    <source>
        <dbReference type="ARBA" id="ARBA00022656"/>
    </source>
</evidence>
<dbReference type="HOGENOM" id="CLU_059744_2_0_1"/>
<keyword evidence="7" id="KW-0548">Nucleotidyltransferase</keyword>
<dbReference type="GO" id="GO:0016779">
    <property type="term" value="F:nucleotidyltransferase activity"/>
    <property type="evidence" value="ECO:0007669"/>
    <property type="project" value="UniProtKB-KW"/>
</dbReference>
<dbReference type="InterPro" id="IPR050999">
    <property type="entry name" value="ADP-ribosyltransferase_ARG"/>
</dbReference>
<dbReference type="GeneTree" id="ENSGT01030000234601"/>
<evidence type="ECO:0000256" key="1">
    <source>
        <dbReference type="ARBA" id="ARBA00004613"/>
    </source>
</evidence>
<dbReference type="PRINTS" id="PR00970">
    <property type="entry name" value="RIBTRNSFRASE"/>
</dbReference>
<dbReference type="Ensembl" id="ENSAMXT00000021805.2">
    <property type="protein sequence ID" value="ENSAMXP00000021805.2"/>
    <property type="gene ID" value="ENSAMXG00000021184.2"/>
</dbReference>
<proteinExistence type="inferred from homology"/>
<dbReference type="Proteomes" id="UP000018467">
    <property type="component" value="Unassembled WGS sequence"/>
</dbReference>
<dbReference type="PANTHER" id="PTHR10339">
    <property type="entry name" value="ADP-RIBOSYLTRANSFERASE"/>
    <property type="match status" value="1"/>
</dbReference>
<dbReference type="GO" id="GO:0003950">
    <property type="term" value="F:NAD+ poly-ADP-ribosyltransferase activity"/>
    <property type="evidence" value="ECO:0007669"/>
    <property type="project" value="TreeGrafter"/>
</dbReference>
<dbReference type="Bgee" id="ENSAMXG00000021184">
    <property type="expression patterns" value="Expressed in head kidney"/>
</dbReference>
<sequence>MMTPAVKILFILTLTLHFSTAAVSSDSGDYTINMAEDSIDDAFTGLNHERMLTPVLDLLNIEMHKHEVLKKEWELFRDTDNDCKRALKIYTKNENNIFRELNTAMRTGRTNYASFGFKALHYLITCGIQQINSEKKCMDVYRRSKDRFKIEGKTVRAGSFWSSSVSKDLTEYGKETCLKIHTCHGADITFLSFHQKEQEVLIPPYEKFEVIEEKDIMGCNFFYSLKSVGTESKMKGEIRDYLAMPKLRKALVVLLALLNCIQNDSHAGLELIMIKKYHLNAAR</sequence>
<reference evidence="12" key="3">
    <citation type="submission" date="2025-08" db="UniProtKB">
        <authorList>
            <consortium name="Ensembl"/>
        </authorList>
    </citation>
    <scope>IDENTIFICATION</scope>
</reference>
<reference evidence="12" key="4">
    <citation type="submission" date="2025-09" db="UniProtKB">
        <authorList>
            <consortium name="Ensembl"/>
        </authorList>
    </citation>
    <scope>IDENTIFICATION</scope>
</reference>
<dbReference type="Pfam" id="PF01129">
    <property type="entry name" value="ART"/>
    <property type="match status" value="1"/>
</dbReference>
<name>W5LPK9_ASTMX</name>
<dbReference type="GO" id="GO:0005576">
    <property type="term" value="C:extracellular region"/>
    <property type="evidence" value="ECO:0007669"/>
    <property type="project" value="UniProtKB-SubCell"/>
</dbReference>
<evidence type="ECO:0000256" key="11">
    <source>
        <dbReference type="RuleBase" id="RU361228"/>
    </source>
</evidence>
<evidence type="ECO:0000256" key="10">
    <source>
        <dbReference type="ARBA" id="ARBA00047597"/>
    </source>
</evidence>
<dbReference type="EC" id="2.4.2.31" evidence="11"/>
<keyword evidence="5 11" id="KW-0328">Glycosyltransferase</keyword>
<dbReference type="PANTHER" id="PTHR10339:SF25">
    <property type="entry name" value="SECRETED EXOENZYME S"/>
    <property type="match status" value="1"/>
</dbReference>
<dbReference type="InParanoid" id="W5LPK9"/>
<dbReference type="Gene3D" id="3.90.176.10">
    <property type="entry name" value="Toxin ADP-ribosyltransferase, Chain A, domain 1"/>
    <property type="match status" value="1"/>
</dbReference>
<keyword evidence="11" id="KW-0520">NAD</keyword>
<evidence type="ECO:0000256" key="7">
    <source>
        <dbReference type="ARBA" id="ARBA00022695"/>
    </source>
</evidence>
<reference evidence="13" key="1">
    <citation type="submission" date="2013-03" db="EMBL/GenBank/DDBJ databases">
        <authorList>
            <person name="Jeffery W."/>
            <person name="Warren W."/>
            <person name="Wilson R.K."/>
        </authorList>
    </citation>
    <scope>NUCLEOTIDE SEQUENCE</scope>
    <source>
        <strain evidence="13">female</strain>
    </source>
</reference>
<comment type="catalytic activity">
    <reaction evidence="10 11">
        <text>L-arginyl-[protein] + NAD(+) = N(omega)-(ADP-D-ribosyl)-L-arginyl-[protein] + nicotinamide + H(+)</text>
        <dbReference type="Rhea" id="RHEA:19149"/>
        <dbReference type="Rhea" id="RHEA-COMP:10532"/>
        <dbReference type="Rhea" id="RHEA-COMP:15087"/>
        <dbReference type="ChEBI" id="CHEBI:15378"/>
        <dbReference type="ChEBI" id="CHEBI:17154"/>
        <dbReference type="ChEBI" id="CHEBI:29965"/>
        <dbReference type="ChEBI" id="CHEBI:57540"/>
        <dbReference type="ChEBI" id="CHEBI:142554"/>
        <dbReference type="EC" id="2.4.2.31"/>
    </reaction>
</comment>
<keyword evidence="8 11" id="KW-0521">NADP</keyword>
<evidence type="ECO:0000256" key="6">
    <source>
        <dbReference type="ARBA" id="ARBA00022679"/>
    </source>
</evidence>
<keyword evidence="3" id="KW-0964">Secreted</keyword>
<evidence type="ECO:0000256" key="5">
    <source>
        <dbReference type="ARBA" id="ARBA00022676"/>
    </source>
</evidence>
<evidence type="ECO:0000256" key="3">
    <source>
        <dbReference type="ARBA" id="ARBA00022525"/>
    </source>
</evidence>
<protein>
    <recommendedName>
        <fullName evidence="11">NAD(P)(+)--arginine ADP-ribosyltransferase</fullName>
        <ecNumber evidence="11">2.4.2.31</ecNumber>
    </recommendedName>
    <alternativeName>
        <fullName evidence="11">Mono(ADP-ribosyl)transferase</fullName>
    </alternativeName>
</protein>
<feature type="chain" id="PRO_5017099671" description="NAD(P)(+)--arginine ADP-ribosyltransferase" evidence="11">
    <location>
        <begin position="22"/>
        <end position="283"/>
    </location>
</feature>
<keyword evidence="9" id="KW-0843">Virulence</keyword>
<dbReference type="GO" id="GO:0106274">
    <property type="term" value="F:NAD+-protein-arginine ADP-ribosyltransferase activity"/>
    <property type="evidence" value="ECO:0007669"/>
    <property type="project" value="UniProtKB-EC"/>
</dbReference>
<dbReference type="SUPFAM" id="SSF56399">
    <property type="entry name" value="ADP-ribosylation"/>
    <property type="match status" value="1"/>
</dbReference>
<keyword evidence="13" id="KW-1185">Reference proteome</keyword>
<dbReference type="PROSITE" id="PS51996">
    <property type="entry name" value="TR_MART"/>
    <property type="match status" value="1"/>
</dbReference>
<organism evidence="12 13">
    <name type="scientific">Astyanax mexicanus</name>
    <name type="common">Blind cave fish</name>
    <name type="synonym">Astyanax fasciatus mexicanus</name>
    <dbReference type="NCBI Taxonomy" id="7994"/>
    <lineage>
        <taxon>Eukaryota</taxon>
        <taxon>Metazoa</taxon>
        <taxon>Chordata</taxon>
        <taxon>Craniata</taxon>
        <taxon>Vertebrata</taxon>
        <taxon>Euteleostomi</taxon>
        <taxon>Actinopterygii</taxon>
        <taxon>Neopterygii</taxon>
        <taxon>Teleostei</taxon>
        <taxon>Ostariophysi</taxon>
        <taxon>Characiformes</taxon>
        <taxon>Characoidei</taxon>
        <taxon>Acestrorhamphidae</taxon>
        <taxon>Acestrorhamphinae</taxon>
        <taxon>Astyanax</taxon>
    </lineage>
</organism>
<reference evidence="13" key="2">
    <citation type="journal article" date="2014" name="Nat. Commun.">
        <title>The cavefish genome reveals candidate genes for eye loss.</title>
        <authorList>
            <person name="McGaugh S.E."/>
            <person name="Gross J.B."/>
            <person name="Aken B."/>
            <person name="Blin M."/>
            <person name="Borowsky R."/>
            <person name="Chalopin D."/>
            <person name="Hinaux H."/>
            <person name="Jeffery W.R."/>
            <person name="Keene A."/>
            <person name="Ma L."/>
            <person name="Minx P."/>
            <person name="Murphy D."/>
            <person name="O'Quin K.E."/>
            <person name="Retaux S."/>
            <person name="Rohner N."/>
            <person name="Searle S.M."/>
            <person name="Stahl B.A."/>
            <person name="Tabin C."/>
            <person name="Volff J.N."/>
            <person name="Yoshizawa M."/>
            <person name="Warren W.C."/>
        </authorList>
    </citation>
    <scope>NUCLEOTIDE SEQUENCE [LARGE SCALE GENOMIC DNA]</scope>
    <source>
        <strain evidence="13">female</strain>
    </source>
</reference>
<evidence type="ECO:0000256" key="9">
    <source>
        <dbReference type="ARBA" id="ARBA00023026"/>
    </source>
</evidence>